<dbReference type="Proteomes" id="UP001425155">
    <property type="component" value="Unassembled WGS sequence"/>
</dbReference>
<keyword evidence="3" id="KW-0378">Hydrolase</keyword>
<evidence type="ECO:0000256" key="2">
    <source>
        <dbReference type="ARBA" id="ARBA00022670"/>
    </source>
</evidence>
<dbReference type="PANTHER" id="PTHR47359:SF3">
    <property type="entry name" value="NLP_P60 DOMAIN-CONTAINING PROTEIN-RELATED"/>
    <property type="match status" value="1"/>
</dbReference>
<evidence type="ECO:0000256" key="3">
    <source>
        <dbReference type="ARBA" id="ARBA00022801"/>
    </source>
</evidence>
<keyword evidence="2" id="KW-0645">Protease</keyword>
<comment type="caution">
    <text evidence="6">The sequence shown here is derived from an EMBL/GenBank/DDBJ whole genome shotgun (WGS) entry which is preliminary data.</text>
</comment>
<dbReference type="PROSITE" id="PS51935">
    <property type="entry name" value="NLPC_P60"/>
    <property type="match status" value="1"/>
</dbReference>
<comment type="similarity">
    <text evidence="1">Belongs to the peptidase C40 family.</text>
</comment>
<keyword evidence="4" id="KW-0788">Thiol protease</keyword>
<dbReference type="InterPro" id="IPR051794">
    <property type="entry name" value="PG_Endopeptidase_C40"/>
</dbReference>
<evidence type="ECO:0000313" key="7">
    <source>
        <dbReference type="Proteomes" id="UP001425155"/>
    </source>
</evidence>
<feature type="domain" description="NlpC/P60" evidence="5">
    <location>
        <begin position="62"/>
        <end position="179"/>
    </location>
</feature>
<protein>
    <submittedName>
        <fullName evidence="6">C40 family peptidase</fullName>
    </submittedName>
</protein>
<sequence>MTMVDAAARVESIRAVIEGLTAKTATVPGATDAVTAAGFESELSAVQSSVVQAQATTPSAGGVTGTDIVTAAEAYLGVPYVFGGEDSSGMDCSGLVQRVYADLGIDLPRRVTQQMTEGTEVGSLAEAQPGDLIVTGGGDHILIYAGDGKVIHAPYEGRAVSLVDAYMSDDEITTIRRIVPTASAVTASVPTAASVSSAAGLAAGSNAAMTDLITAAYRSLLAGAAA</sequence>
<proteinExistence type="inferred from homology"/>
<dbReference type="Gene3D" id="3.90.1720.10">
    <property type="entry name" value="endopeptidase domain like (from Nostoc punctiforme)"/>
    <property type="match status" value="1"/>
</dbReference>
<dbReference type="InterPro" id="IPR038765">
    <property type="entry name" value="Papain-like_cys_pep_sf"/>
</dbReference>
<dbReference type="SUPFAM" id="SSF54001">
    <property type="entry name" value="Cysteine proteinases"/>
    <property type="match status" value="1"/>
</dbReference>
<dbReference type="InterPro" id="IPR000064">
    <property type="entry name" value="NLP_P60_dom"/>
</dbReference>
<accession>A0ABU9W2I0</accession>
<keyword evidence="7" id="KW-1185">Reference proteome</keyword>
<organism evidence="6 7">
    <name type="scientific">Leifsonia stereocauli</name>
    <dbReference type="NCBI Taxonomy" id="3134136"/>
    <lineage>
        <taxon>Bacteria</taxon>
        <taxon>Bacillati</taxon>
        <taxon>Actinomycetota</taxon>
        <taxon>Actinomycetes</taxon>
        <taxon>Micrococcales</taxon>
        <taxon>Microbacteriaceae</taxon>
        <taxon>Leifsonia</taxon>
    </lineage>
</organism>
<dbReference type="EMBL" id="JBCLVG010000001">
    <property type="protein sequence ID" value="MEN1946207.1"/>
    <property type="molecule type" value="Genomic_DNA"/>
</dbReference>
<evidence type="ECO:0000256" key="4">
    <source>
        <dbReference type="ARBA" id="ARBA00022807"/>
    </source>
</evidence>
<reference evidence="6 7" key="1">
    <citation type="submission" date="2024-03" db="EMBL/GenBank/DDBJ databases">
        <title>YIM 134122 draft genome.</title>
        <authorList>
            <person name="Zuo S."/>
            <person name="Xiong L."/>
        </authorList>
    </citation>
    <scope>NUCLEOTIDE SEQUENCE [LARGE SCALE GENOMIC DNA]</scope>
    <source>
        <strain evidence="6 7">YIM 134122</strain>
    </source>
</reference>
<dbReference type="RefSeq" id="WP_342112668.1">
    <property type="nucleotide sequence ID" value="NZ_JBCAUN010000001.1"/>
</dbReference>
<name>A0ABU9W2I0_9MICO</name>
<evidence type="ECO:0000313" key="6">
    <source>
        <dbReference type="EMBL" id="MEN1946207.1"/>
    </source>
</evidence>
<gene>
    <name evidence="6" type="ORF">WJX64_06610</name>
</gene>
<dbReference type="Pfam" id="PF00877">
    <property type="entry name" value="NLPC_P60"/>
    <property type="match status" value="1"/>
</dbReference>
<dbReference type="PANTHER" id="PTHR47359">
    <property type="entry name" value="PEPTIDOGLYCAN DL-ENDOPEPTIDASE CWLO"/>
    <property type="match status" value="1"/>
</dbReference>
<evidence type="ECO:0000256" key="1">
    <source>
        <dbReference type="ARBA" id="ARBA00007074"/>
    </source>
</evidence>
<evidence type="ECO:0000259" key="5">
    <source>
        <dbReference type="PROSITE" id="PS51935"/>
    </source>
</evidence>